<dbReference type="Proteomes" id="UP000026249">
    <property type="component" value="Unassembled WGS sequence"/>
</dbReference>
<feature type="transmembrane region" description="Helical" evidence="1">
    <location>
        <begin position="9"/>
        <end position="29"/>
    </location>
</feature>
<sequence>MNFSKQRQNIVIFIVVTTAYVSLNIKWAFNFVPDVINDVYIQVCNRGCCISGPQYPRIVLAW</sequence>
<keyword evidence="1" id="KW-1133">Transmembrane helix</keyword>
<dbReference type="AlphaFoldDB" id="A0A037ZF89"/>
<name>A0A037ZF89_9RHOB</name>
<evidence type="ECO:0000313" key="2">
    <source>
        <dbReference type="EMBL" id="KAJ55150.1"/>
    </source>
</evidence>
<organism evidence="2 3">
    <name type="scientific">Actibacterium mucosum KCTC 23349</name>
    <dbReference type="NCBI Taxonomy" id="1454373"/>
    <lineage>
        <taxon>Bacteria</taxon>
        <taxon>Pseudomonadati</taxon>
        <taxon>Pseudomonadota</taxon>
        <taxon>Alphaproteobacteria</taxon>
        <taxon>Rhodobacterales</taxon>
        <taxon>Roseobacteraceae</taxon>
        <taxon>Actibacterium</taxon>
    </lineage>
</organism>
<gene>
    <name evidence="2" type="ORF">ACMU_15450</name>
</gene>
<proteinExistence type="predicted"/>
<evidence type="ECO:0000313" key="3">
    <source>
        <dbReference type="Proteomes" id="UP000026249"/>
    </source>
</evidence>
<keyword evidence="1" id="KW-0472">Membrane</keyword>
<reference evidence="2 3" key="1">
    <citation type="submission" date="2014-03" db="EMBL/GenBank/DDBJ databases">
        <title>Draft Genome Sequence of Actibacterium mucosum KCTC 23349, a Marine Alphaproteobacterium with Complex Ionic Requirements Isolated from Mediterranean Seawater at Malvarrosa Beach, Valencia, Spain.</title>
        <authorList>
            <person name="Arahal D.R."/>
            <person name="Shao Z."/>
            <person name="Lai Q."/>
            <person name="Pujalte M.J."/>
        </authorList>
    </citation>
    <scope>NUCLEOTIDE SEQUENCE [LARGE SCALE GENOMIC DNA]</scope>
    <source>
        <strain evidence="2 3">KCTC 23349</strain>
    </source>
</reference>
<protein>
    <submittedName>
        <fullName evidence="2">Uncharacterized protein</fullName>
    </submittedName>
</protein>
<evidence type="ECO:0000256" key="1">
    <source>
        <dbReference type="SAM" id="Phobius"/>
    </source>
</evidence>
<dbReference type="EMBL" id="JFKE01000005">
    <property type="protein sequence ID" value="KAJ55150.1"/>
    <property type="molecule type" value="Genomic_DNA"/>
</dbReference>
<comment type="caution">
    <text evidence="2">The sequence shown here is derived from an EMBL/GenBank/DDBJ whole genome shotgun (WGS) entry which is preliminary data.</text>
</comment>
<keyword evidence="1" id="KW-0812">Transmembrane</keyword>
<accession>A0A037ZF89</accession>
<keyword evidence="3" id="KW-1185">Reference proteome</keyword>